<dbReference type="Gene3D" id="2.40.50.100">
    <property type="match status" value="1"/>
</dbReference>
<evidence type="ECO:0000313" key="7">
    <source>
        <dbReference type="Proteomes" id="UP000632828"/>
    </source>
</evidence>
<dbReference type="PANTHER" id="PTHR30469">
    <property type="entry name" value="MULTIDRUG RESISTANCE PROTEIN MDTA"/>
    <property type="match status" value="1"/>
</dbReference>
<keyword evidence="7" id="KW-1185">Reference proteome</keyword>
<comment type="caution">
    <text evidence="6">The sequence shown here is derived from an EMBL/GenBank/DDBJ whole genome shotgun (WGS) entry which is preliminary data.</text>
</comment>
<evidence type="ECO:0000256" key="1">
    <source>
        <dbReference type="ARBA" id="ARBA00009477"/>
    </source>
</evidence>
<proteinExistence type="inferred from homology"/>
<dbReference type="NCBIfam" id="TIGR01730">
    <property type="entry name" value="RND_mfp"/>
    <property type="match status" value="1"/>
</dbReference>
<dbReference type="PANTHER" id="PTHR30469:SF38">
    <property type="entry name" value="HLYD FAMILY SECRETION PROTEIN"/>
    <property type="match status" value="1"/>
</dbReference>
<dbReference type="AlphaFoldDB" id="A0A8J6QX42"/>
<keyword evidence="3" id="KW-1133">Transmembrane helix</keyword>
<dbReference type="Proteomes" id="UP000632828">
    <property type="component" value="Unassembled WGS sequence"/>
</dbReference>
<dbReference type="SUPFAM" id="SSF111369">
    <property type="entry name" value="HlyD-like secretion proteins"/>
    <property type="match status" value="1"/>
</dbReference>
<dbReference type="Pfam" id="PF25954">
    <property type="entry name" value="Beta-barrel_RND_2"/>
    <property type="match status" value="1"/>
</dbReference>
<reference evidence="6" key="1">
    <citation type="submission" date="2020-09" db="EMBL/GenBank/DDBJ databases">
        <title>Pelobacter alkaliphilus sp. nov., a novel anaerobic arsenate-reducing bacterium from terrestrial mud volcano.</title>
        <authorList>
            <person name="Khomyakova M.A."/>
            <person name="Merkel A.Y."/>
            <person name="Slobodkin A.I."/>
        </authorList>
    </citation>
    <scope>NUCLEOTIDE SEQUENCE</scope>
    <source>
        <strain evidence="6">M08fum</strain>
    </source>
</reference>
<sequence>MTQDVTKKNDVKRWLPSVIGGLLLVGLILYVGGFFRTGQIGPEDALAPDAARPLGEELVAARIVALPQYYEAVGTLQTRTTGRIESQVMGRVEQVAVRSGDLVGKGALLVKIDDRTLRARYQQAQQALNTAVAQKVQAEQAIEAARAEETRVLAEFERIRNFLAAQAATQQEMEAVEAQRGQAQALLAQALAALAATEAGIEGARQQIDEAAVALDYTRIVAPMAAQVVERLVDPGDLAMPGKVLLTLQGEEMLRLEALVPESLIQRLTLGQDVDLLIGERSVKGQVEEIMPSADPRTRSLVVKVTLADRRGLFPGMFGRLRVGLEARSAVLVPATAVVRIGQLELVQIAEEGGIKTLLVTTGARIADEVEILSGLTGNEQLVLRGIQP</sequence>
<dbReference type="InterPro" id="IPR006143">
    <property type="entry name" value="RND_pump_MFP"/>
</dbReference>
<dbReference type="InterPro" id="IPR058625">
    <property type="entry name" value="MdtA-like_BSH"/>
</dbReference>
<dbReference type="GO" id="GO:0015562">
    <property type="term" value="F:efflux transmembrane transporter activity"/>
    <property type="evidence" value="ECO:0007669"/>
    <property type="project" value="TreeGrafter"/>
</dbReference>
<protein>
    <submittedName>
        <fullName evidence="6">Efflux RND transporter periplasmic adaptor subunit</fullName>
    </submittedName>
</protein>
<evidence type="ECO:0000256" key="2">
    <source>
        <dbReference type="SAM" id="Coils"/>
    </source>
</evidence>
<gene>
    <name evidence="6" type="ORF">ICT70_07450</name>
</gene>
<dbReference type="InterPro" id="IPR058792">
    <property type="entry name" value="Beta-barrel_RND_2"/>
</dbReference>
<keyword evidence="3" id="KW-0812">Transmembrane</keyword>
<evidence type="ECO:0000256" key="3">
    <source>
        <dbReference type="SAM" id="Phobius"/>
    </source>
</evidence>
<dbReference type="EMBL" id="JACWUN010000007">
    <property type="protein sequence ID" value="MBD1400503.1"/>
    <property type="molecule type" value="Genomic_DNA"/>
</dbReference>
<feature type="domain" description="Multidrug resistance protein MdtA-like barrel-sandwich hybrid" evidence="4">
    <location>
        <begin position="83"/>
        <end position="243"/>
    </location>
</feature>
<keyword evidence="3" id="KW-0472">Membrane</keyword>
<dbReference type="RefSeq" id="WP_191155090.1">
    <property type="nucleotide sequence ID" value="NZ_JACWUN010000007.1"/>
</dbReference>
<name>A0A8J6QX42_9BACT</name>
<feature type="domain" description="CusB-like beta-barrel" evidence="5">
    <location>
        <begin position="256"/>
        <end position="324"/>
    </location>
</feature>
<dbReference type="GO" id="GO:1990281">
    <property type="term" value="C:efflux pump complex"/>
    <property type="evidence" value="ECO:0007669"/>
    <property type="project" value="TreeGrafter"/>
</dbReference>
<keyword evidence="2" id="KW-0175">Coiled coil</keyword>
<evidence type="ECO:0000313" key="6">
    <source>
        <dbReference type="EMBL" id="MBD1400503.1"/>
    </source>
</evidence>
<dbReference type="Gene3D" id="2.40.30.170">
    <property type="match status" value="1"/>
</dbReference>
<dbReference type="Pfam" id="PF25917">
    <property type="entry name" value="BSH_RND"/>
    <property type="match status" value="1"/>
</dbReference>
<dbReference type="Gene3D" id="2.40.420.20">
    <property type="match status" value="1"/>
</dbReference>
<comment type="similarity">
    <text evidence="1">Belongs to the membrane fusion protein (MFP) (TC 8.A.1) family.</text>
</comment>
<organism evidence="6 7">
    <name type="scientific">Pelovirga terrestris</name>
    <dbReference type="NCBI Taxonomy" id="2771352"/>
    <lineage>
        <taxon>Bacteria</taxon>
        <taxon>Pseudomonadati</taxon>
        <taxon>Thermodesulfobacteriota</taxon>
        <taxon>Desulfuromonadia</taxon>
        <taxon>Geobacterales</taxon>
        <taxon>Geobacteraceae</taxon>
        <taxon>Pelovirga</taxon>
    </lineage>
</organism>
<accession>A0A8J6QX42</accession>
<feature type="coiled-coil region" evidence="2">
    <location>
        <begin position="121"/>
        <end position="148"/>
    </location>
</feature>
<dbReference type="Gene3D" id="1.10.287.470">
    <property type="entry name" value="Helix hairpin bin"/>
    <property type="match status" value="1"/>
</dbReference>
<evidence type="ECO:0000259" key="5">
    <source>
        <dbReference type="Pfam" id="PF25954"/>
    </source>
</evidence>
<feature type="transmembrane region" description="Helical" evidence="3">
    <location>
        <begin position="14"/>
        <end position="35"/>
    </location>
</feature>
<evidence type="ECO:0000259" key="4">
    <source>
        <dbReference type="Pfam" id="PF25917"/>
    </source>
</evidence>